<keyword evidence="3" id="KW-0413">Isomerase</keyword>
<dbReference type="CDD" id="cd02557">
    <property type="entry name" value="PseudoU_synth_ScRIB2"/>
    <property type="match status" value="1"/>
</dbReference>
<dbReference type="GO" id="GO:0003723">
    <property type="term" value="F:RNA binding"/>
    <property type="evidence" value="ECO:0007669"/>
    <property type="project" value="UniProtKB-KW"/>
</dbReference>
<organism evidence="5 6">
    <name type="scientific">Dermatophagoides farinae</name>
    <name type="common">American house dust mite</name>
    <dbReference type="NCBI Taxonomy" id="6954"/>
    <lineage>
        <taxon>Eukaryota</taxon>
        <taxon>Metazoa</taxon>
        <taxon>Ecdysozoa</taxon>
        <taxon>Arthropoda</taxon>
        <taxon>Chelicerata</taxon>
        <taxon>Arachnida</taxon>
        <taxon>Acari</taxon>
        <taxon>Acariformes</taxon>
        <taxon>Sarcoptiformes</taxon>
        <taxon>Astigmata</taxon>
        <taxon>Psoroptidia</taxon>
        <taxon>Analgoidea</taxon>
        <taxon>Pyroglyphidae</taxon>
        <taxon>Dermatophagoidinae</taxon>
        <taxon>Dermatophagoides</taxon>
    </lineage>
</organism>
<dbReference type="Proteomes" id="UP000790347">
    <property type="component" value="Unassembled WGS sequence"/>
</dbReference>
<sequence length="481" mass="56053">MIVNYSCRYSPWNWIKHFVFRNNTWAMNATVAKRKIEDETETVVTKSSMLEVQQPTNDQDTIIGDQPPTKKSRIRKMDLPKESLDCSDYYIENGNRKVYPYHYTYHSYCKGRWLGKTLGDLFAEEFRALTPEITAFRIEKGFLKVNGQPAPLDYQLKYNDLITHRIHRHELPVLAAPIPIIYSDDDLLVIDKPPSLPVHACGKFRLNSIISVLEKEQKIKDLHLLHRLDRLTSGIMVMAKTKARAQKLHEQMRNRELHKEYVCRVVGHFPDGTIECDQPIETLDHRIGICIASPDGKPSTTKFTRLNYNGKSSTVLAQPMTGRMHQIRVHLQYLGYPIVNDTFYNSTVFGEKKGFNGDLGKSREQLLKDLEEAHAKSIYICNQPIDPCEQQARINDERNSYALKALEHYTSQSIWNELKSSYVFDSSKYEKDPDCNECRNEMVDPVAYEQFIYLHALRYQHKEWSFETQTPVWAKDTWTFD</sequence>
<dbReference type="GO" id="GO:0000455">
    <property type="term" value="P:enzyme-directed rRNA pseudouridine synthesis"/>
    <property type="evidence" value="ECO:0007669"/>
    <property type="project" value="TreeGrafter"/>
</dbReference>
<dbReference type="Pfam" id="PF00849">
    <property type="entry name" value="PseudoU_synth_2"/>
    <property type="match status" value="1"/>
</dbReference>
<dbReference type="PROSITE" id="PS50889">
    <property type="entry name" value="S4"/>
    <property type="match status" value="1"/>
</dbReference>
<dbReference type="InterPro" id="IPR006224">
    <property type="entry name" value="PsdUridine_synth_RluA-like_CS"/>
</dbReference>
<comment type="function">
    <text evidence="3">Responsible for synthesis of pseudouridine from uracil.</text>
</comment>
<dbReference type="AlphaFoldDB" id="A0A922HSR2"/>
<evidence type="ECO:0000313" key="5">
    <source>
        <dbReference type="EMBL" id="KAH9501968.1"/>
    </source>
</evidence>
<dbReference type="PANTHER" id="PTHR21600">
    <property type="entry name" value="MITOCHONDRIAL RNA PSEUDOURIDINE SYNTHASE"/>
    <property type="match status" value="1"/>
</dbReference>
<reference evidence="5" key="2">
    <citation type="journal article" date="2022" name="Res Sq">
        <title>Comparative Genomics Reveals Insights into the Divergent Evolution of Astigmatic Mites and Household Pest Adaptations.</title>
        <authorList>
            <person name="Xiong Q."/>
            <person name="Wan A.T.-Y."/>
            <person name="Liu X.-Y."/>
            <person name="Fung C.S.-H."/>
            <person name="Xiao X."/>
            <person name="Malainual N."/>
            <person name="Hou J."/>
            <person name="Wang L."/>
            <person name="Wang M."/>
            <person name="Yang K."/>
            <person name="Cui Y."/>
            <person name="Leung E."/>
            <person name="Nong W."/>
            <person name="Shin S.-K."/>
            <person name="Au S."/>
            <person name="Jeong K.Y."/>
            <person name="Chew F.T."/>
            <person name="Hui J."/>
            <person name="Leung T.F."/>
            <person name="Tungtrongchitr A."/>
            <person name="Zhong N."/>
            <person name="Liu Z."/>
            <person name="Tsui S."/>
        </authorList>
    </citation>
    <scope>NUCLEOTIDE SEQUENCE</scope>
    <source>
        <strain evidence="5">Derf</strain>
        <tissue evidence="5">Whole organism</tissue>
    </source>
</reference>
<dbReference type="InterPro" id="IPR050188">
    <property type="entry name" value="RluA_PseudoU_synthase"/>
</dbReference>
<dbReference type="InterPro" id="IPR020103">
    <property type="entry name" value="PsdUridine_synth_cat_dom_sf"/>
</dbReference>
<gene>
    <name evidence="5" type="primary">RPUSD2</name>
    <name evidence="5" type="ORF">DERF_012773</name>
</gene>
<evidence type="ECO:0000259" key="4">
    <source>
        <dbReference type="Pfam" id="PF00849"/>
    </source>
</evidence>
<feature type="active site" evidence="1">
    <location>
        <position position="229"/>
    </location>
</feature>
<comment type="caution">
    <text evidence="5">The sequence shown here is derived from an EMBL/GenBank/DDBJ whole genome shotgun (WGS) entry which is preliminary data.</text>
</comment>
<evidence type="ECO:0000313" key="6">
    <source>
        <dbReference type="Proteomes" id="UP000790347"/>
    </source>
</evidence>
<comment type="similarity">
    <text evidence="3">Belongs to the pseudouridine synthase RluA family.</text>
</comment>
<protein>
    <recommendedName>
        <fullName evidence="3">Pseudouridine synthase</fullName>
        <ecNumber evidence="3">5.4.99.-</ecNumber>
    </recommendedName>
</protein>
<comment type="catalytic activity">
    <reaction evidence="3">
        <text>a uridine in RNA = a pseudouridine in RNA</text>
        <dbReference type="Rhea" id="RHEA:48348"/>
        <dbReference type="Rhea" id="RHEA-COMP:12068"/>
        <dbReference type="Rhea" id="RHEA-COMP:12069"/>
        <dbReference type="ChEBI" id="CHEBI:65314"/>
        <dbReference type="ChEBI" id="CHEBI:65315"/>
    </reaction>
</comment>
<keyword evidence="2" id="KW-0694">RNA-binding</keyword>
<dbReference type="PANTHER" id="PTHR21600:SF40">
    <property type="entry name" value="PSEUDOURIDYLATE SYNTHASE RPUSD2"/>
    <property type="match status" value="1"/>
</dbReference>
<dbReference type="Gene3D" id="3.30.2350.10">
    <property type="entry name" value="Pseudouridine synthase"/>
    <property type="match status" value="1"/>
</dbReference>
<dbReference type="InterPro" id="IPR006145">
    <property type="entry name" value="PsdUridine_synth_RsuA/RluA"/>
</dbReference>
<proteinExistence type="inferred from homology"/>
<dbReference type="NCBIfam" id="TIGR00005">
    <property type="entry name" value="rluA_subfam"/>
    <property type="match status" value="1"/>
</dbReference>
<dbReference type="EC" id="5.4.99.-" evidence="3"/>
<dbReference type="EMBL" id="ASGP02000006">
    <property type="protein sequence ID" value="KAH9501968.1"/>
    <property type="molecule type" value="Genomic_DNA"/>
</dbReference>
<accession>A0A922HSR2</accession>
<feature type="domain" description="Pseudouridine synthase RsuA/RluA-like" evidence="4">
    <location>
        <begin position="186"/>
        <end position="332"/>
    </location>
</feature>
<evidence type="ECO:0000256" key="1">
    <source>
        <dbReference type="PIRSR" id="PIRSR606225-1"/>
    </source>
</evidence>
<name>A0A922HSR2_DERFA</name>
<dbReference type="SUPFAM" id="SSF55120">
    <property type="entry name" value="Pseudouridine synthase"/>
    <property type="match status" value="1"/>
</dbReference>
<dbReference type="PROSITE" id="PS01129">
    <property type="entry name" value="PSI_RLU"/>
    <property type="match status" value="1"/>
</dbReference>
<dbReference type="InterPro" id="IPR006225">
    <property type="entry name" value="PsdUridine_synth_RluC/D"/>
</dbReference>
<keyword evidence="6" id="KW-1185">Reference proteome</keyword>
<reference evidence="5" key="1">
    <citation type="submission" date="2013-05" db="EMBL/GenBank/DDBJ databases">
        <authorList>
            <person name="Yim A.K.Y."/>
            <person name="Chan T.F."/>
            <person name="Ji K.M."/>
            <person name="Liu X.Y."/>
            <person name="Zhou J.W."/>
            <person name="Li R.Q."/>
            <person name="Yang K.Y."/>
            <person name="Li J."/>
            <person name="Li M."/>
            <person name="Law P.T.W."/>
            <person name="Wu Y.L."/>
            <person name="Cai Z.L."/>
            <person name="Qin H."/>
            <person name="Bao Y."/>
            <person name="Leung R.K.K."/>
            <person name="Ng P.K.S."/>
            <person name="Zou J."/>
            <person name="Zhong X.J."/>
            <person name="Ran P.X."/>
            <person name="Zhong N.S."/>
            <person name="Liu Z.G."/>
            <person name="Tsui S.K.W."/>
        </authorList>
    </citation>
    <scope>NUCLEOTIDE SEQUENCE</scope>
    <source>
        <strain evidence="5">Derf</strain>
        <tissue evidence="5">Whole organism</tissue>
    </source>
</reference>
<evidence type="ECO:0000256" key="2">
    <source>
        <dbReference type="PROSITE-ProRule" id="PRU00182"/>
    </source>
</evidence>
<evidence type="ECO:0000256" key="3">
    <source>
        <dbReference type="RuleBase" id="RU362028"/>
    </source>
</evidence>
<dbReference type="GO" id="GO:0009982">
    <property type="term" value="F:pseudouridine synthase activity"/>
    <property type="evidence" value="ECO:0007669"/>
    <property type="project" value="InterPro"/>
</dbReference>